<reference evidence="2" key="1">
    <citation type="submission" date="2021-12" db="EMBL/GenBank/DDBJ databases">
        <authorList>
            <person name="Rodrigo-Torres L."/>
            <person name="Arahal R. D."/>
            <person name="Lucena T."/>
        </authorList>
    </citation>
    <scope>NUCLEOTIDE SEQUENCE</scope>
    <source>
        <strain evidence="2">CECT 8858</strain>
    </source>
</reference>
<dbReference type="Proteomes" id="UP000837932">
    <property type="component" value="Unassembled WGS sequence"/>
</dbReference>
<evidence type="ECO:0000313" key="2">
    <source>
        <dbReference type="EMBL" id="CAH0994522.1"/>
    </source>
</evidence>
<keyword evidence="1" id="KW-0812">Transmembrane</keyword>
<protein>
    <recommendedName>
        <fullName evidence="4">DUF2975 domain-containing protein</fullName>
    </recommendedName>
</protein>
<dbReference type="RefSeq" id="WP_238804357.1">
    <property type="nucleotide sequence ID" value="NZ_CAKLPY010000001.1"/>
</dbReference>
<evidence type="ECO:0000256" key="1">
    <source>
        <dbReference type="SAM" id="Phobius"/>
    </source>
</evidence>
<dbReference type="InterPro" id="IPR021354">
    <property type="entry name" value="DUF2975"/>
</dbReference>
<evidence type="ECO:0000313" key="3">
    <source>
        <dbReference type="Proteomes" id="UP000837932"/>
    </source>
</evidence>
<keyword evidence="1" id="KW-0472">Membrane</keyword>
<organism evidence="2 3">
    <name type="scientific">Emticicia aquatica</name>
    <dbReference type="NCBI Taxonomy" id="1681835"/>
    <lineage>
        <taxon>Bacteria</taxon>
        <taxon>Pseudomonadati</taxon>
        <taxon>Bacteroidota</taxon>
        <taxon>Cytophagia</taxon>
        <taxon>Cytophagales</taxon>
        <taxon>Leadbetterellaceae</taxon>
        <taxon>Emticicia</taxon>
    </lineage>
</organism>
<sequence length="176" mass="20163">MKTQTEKILKILRIVAWIAFVGSVTIFGLTIATVVISIILPDAKINFSGIIMNQAELRKTHLIAYLFIFSFTLTWAFLNIQLWKSVKNVLYKINMQKPFSMEVANVLEKIGFLLLSIWAVEFISDGYIDYLSKHIEGVEKGFKVSLFYLFNAGIVYIVSQIFKRGVELQEENELTV</sequence>
<keyword evidence="1" id="KW-1133">Transmembrane helix</keyword>
<gene>
    <name evidence="2" type="ORF">EMA8858_00632</name>
</gene>
<keyword evidence="3" id="KW-1185">Reference proteome</keyword>
<feature type="transmembrane region" description="Helical" evidence="1">
    <location>
        <begin position="14"/>
        <end position="41"/>
    </location>
</feature>
<feature type="transmembrane region" description="Helical" evidence="1">
    <location>
        <begin position="103"/>
        <end position="123"/>
    </location>
</feature>
<proteinExistence type="predicted"/>
<comment type="caution">
    <text evidence="2">The sequence shown here is derived from an EMBL/GenBank/DDBJ whole genome shotgun (WGS) entry which is preliminary data.</text>
</comment>
<feature type="transmembrane region" description="Helical" evidence="1">
    <location>
        <begin position="62"/>
        <end position="83"/>
    </location>
</feature>
<dbReference type="Pfam" id="PF11188">
    <property type="entry name" value="DUF2975"/>
    <property type="match status" value="1"/>
</dbReference>
<name>A0ABN8EUD7_9BACT</name>
<accession>A0ABN8EUD7</accession>
<dbReference type="EMBL" id="CAKLPY010000001">
    <property type="protein sequence ID" value="CAH0994522.1"/>
    <property type="molecule type" value="Genomic_DNA"/>
</dbReference>
<feature type="transmembrane region" description="Helical" evidence="1">
    <location>
        <begin position="144"/>
        <end position="162"/>
    </location>
</feature>
<evidence type="ECO:0008006" key="4">
    <source>
        <dbReference type="Google" id="ProtNLM"/>
    </source>
</evidence>